<dbReference type="EMBL" id="CAJZBQ010000012">
    <property type="protein sequence ID" value="CAG9314456.1"/>
    <property type="molecule type" value="Genomic_DNA"/>
</dbReference>
<protein>
    <recommendedName>
        <fullName evidence="7">Calpain catalytic domain-containing protein</fullName>
    </recommendedName>
</protein>
<keyword evidence="3 6" id="KW-0378">Hydrolase</keyword>
<evidence type="ECO:0000259" key="7">
    <source>
        <dbReference type="PROSITE" id="PS50203"/>
    </source>
</evidence>
<evidence type="ECO:0000256" key="3">
    <source>
        <dbReference type="ARBA" id="ARBA00022801"/>
    </source>
</evidence>
<evidence type="ECO:0000256" key="1">
    <source>
        <dbReference type="ARBA" id="ARBA00007623"/>
    </source>
</evidence>
<dbReference type="SMART" id="SM00230">
    <property type="entry name" value="CysPc"/>
    <property type="match status" value="1"/>
</dbReference>
<sequence>MAENISRRPITTGLDLVIIKQLSQLFIEFHVENHTSSVFFLKFAFKDLQNVIPENNQPILKVRVLPNSVMKLSQLNIKGSFSYKYQFAYQKLNENPEIKEIEIDAGLVLRTIQVDTEQKVTFYLISQRFEQTNFELTFTELEGITVNENSVTYKIELAPKSTGKVCALIFNGEWSYKYSYKYWYTAAPVDLGPIRQRQGQETLEFKSRLYNVDADLLSIQEVEKEINTRFTDPYFPPSDYSIYGTSQVQAKQDIQWARPEEFMYGTISLYQNSINMSDIIQGELGDCWLMCALCALSGEEDRIKDIIVNKETSPKSVYQISLHKNGEPVTVTIDDYFPCKPGAQPIFSRNHGSELWVLLLEKAYAKLHGSYYALKAGFASEAVIDLTGCAAGTYRLSTIENLWEKLLKWSQGGYKLVAGSGKATTRKDIVSNHYYSITRVEDIETAKIIQLRNPWGDYEWLGDWSDTSELWTPELKERLNAKFDLHDGSFWMNLDDFSSIFSQLMVTNLKNEIDYRFKTIIERRYGAAKCKSYWEITVNHQGTIIIGVHQEDERCEGTKEYRRYIDIGLCVLKRNGNRLEFIGSTQGNQSHRDIFWEGNLDEGNYIVILLSTGLSLRRPHDAKKRMFPLAISSTDLHPIVRSTLKDIFRKFSLNIQNSYKPSDIEEIFNKPEFLPLWRHMSNSESISSKFFCNSFLSLIDEAGDKVGEGIIQNWGYDEDFYSVFSKPVVVSIQSETQYEVVMQELDTKMQDEAWQSYMHYVGVIKTDEDNLQIRTLPHSDGCSLMAINLNSIPIKVSIDMKKATNIDCTGGLEMEFTLDPFQCNVFQHIQCQRNKDWFTYPFTYTIAYVGD</sequence>
<feature type="active site" evidence="5 6">
    <location>
        <position position="433"/>
    </location>
</feature>
<dbReference type="InterPro" id="IPR000169">
    <property type="entry name" value="Pept_cys_AS"/>
</dbReference>
<evidence type="ECO:0000256" key="5">
    <source>
        <dbReference type="PIRSR" id="PIRSR622684-1"/>
    </source>
</evidence>
<feature type="domain" description="Calpain catalytic" evidence="7">
    <location>
        <begin position="229"/>
        <end position="510"/>
    </location>
</feature>
<dbReference type="InterPro" id="IPR001300">
    <property type="entry name" value="Peptidase_C2_calpain_cat"/>
</dbReference>
<dbReference type="PROSITE" id="PS50203">
    <property type="entry name" value="CALPAIN_CAT"/>
    <property type="match status" value="1"/>
</dbReference>
<dbReference type="PRINTS" id="PR00704">
    <property type="entry name" value="CALPAIN"/>
</dbReference>
<dbReference type="PANTHER" id="PTHR10183:SF379">
    <property type="entry name" value="CALPAIN-5"/>
    <property type="match status" value="1"/>
</dbReference>
<name>A0AAU9IY97_9CILI</name>
<evidence type="ECO:0000256" key="2">
    <source>
        <dbReference type="ARBA" id="ARBA00022670"/>
    </source>
</evidence>
<proteinExistence type="inferred from homology"/>
<reference evidence="8" key="1">
    <citation type="submission" date="2021-09" db="EMBL/GenBank/DDBJ databases">
        <authorList>
            <consortium name="AG Swart"/>
            <person name="Singh M."/>
            <person name="Singh A."/>
            <person name="Seah K."/>
            <person name="Emmerich C."/>
        </authorList>
    </citation>
    <scope>NUCLEOTIDE SEQUENCE</scope>
    <source>
        <strain evidence="8">ATCC30299</strain>
    </source>
</reference>
<comment type="caution">
    <text evidence="8">The sequence shown here is derived from an EMBL/GenBank/DDBJ whole genome shotgun (WGS) entry which is preliminary data.</text>
</comment>
<evidence type="ECO:0000256" key="6">
    <source>
        <dbReference type="PROSITE-ProRule" id="PRU00239"/>
    </source>
</evidence>
<evidence type="ECO:0000313" key="8">
    <source>
        <dbReference type="EMBL" id="CAG9314456.1"/>
    </source>
</evidence>
<feature type="active site" evidence="5 6">
    <location>
        <position position="287"/>
    </location>
</feature>
<keyword evidence="9" id="KW-1185">Reference proteome</keyword>
<keyword evidence="4 6" id="KW-0788">Thiol protease</keyword>
<dbReference type="AlphaFoldDB" id="A0AAU9IY97"/>
<dbReference type="PROSITE" id="PS00139">
    <property type="entry name" value="THIOL_PROTEASE_CYS"/>
    <property type="match status" value="1"/>
</dbReference>
<dbReference type="Pfam" id="PF00648">
    <property type="entry name" value="Peptidase_C2"/>
    <property type="match status" value="1"/>
</dbReference>
<evidence type="ECO:0000313" key="9">
    <source>
        <dbReference type="Proteomes" id="UP001162131"/>
    </source>
</evidence>
<dbReference type="PANTHER" id="PTHR10183">
    <property type="entry name" value="CALPAIN"/>
    <property type="match status" value="1"/>
</dbReference>
<dbReference type="Gene3D" id="3.90.70.10">
    <property type="entry name" value="Cysteine proteinases"/>
    <property type="match status" value="1"/>
</dbReference>
<accession>A0AAU9IY97</accession>
<comment type="similarity">
    <text evidence="1">Belongs to the peptidase C2 family.</text>
</comment>
<organism evidence="8 9">
    <name type="scientific">Blepharisma stoltei</name>
    <dbReference type="NCBI Taxonomy" id="1481888"/>
    <lineage>
        <taxon>Eukaryota</taxon>
        <taxon>Sar</taxon>
        <taxon>Alveolata</taxon>
        <taxon>Ciliophora</taxon>
        <taxon>Postciliodesmatophora</taxon>
        <taxon>Heterotrichea</taxon>
        <taxon>Heterotrichida</taxon>
        <taxon>Blepharismidae</taxon>
        <taxon>Blepharisma</taxon>
    </lineage>
</organism>
<evidence type="ECO:0000256" key="4">
    <source>
        <dbReference type="ARBA" id="ARBA00022807"/>
    </source>
</evidence>
<feature type="active site" evidence="5 6">
    <location>
        <position position="453"/>
    </location>
</feature>
<dbReference type="GO" id="GO:0004198">
    <property type="term" value="F:calcium-dependent cysteine-type endopeptidase activity"/>
    <property type="evidence" value="ECO:0007669"/>
    <property type="project" value="InterPro"/>
</dbReference>
<dbReference type="SUPFAM" id="SSF54001">
    <property type="entry name" value="Cysteine proteinases"/>
    <property type="match status" value="1"/>
</dbReference>
<keyword evidence="2 6" id="KW-0645">Protease</keyword>
<dbReference type="GO" id="GO:0006508">
    <property type="term" value="P:proteolysis"/>
    <property type="evidence" value="ECO:0007669"/>
    <property type="project" value="UniProtKB-KW"/>
</dbReference>
<gene>
    <name evidence="8" type="ORF">BSTOLATCC_MIC11461</name>
</gene>
<dbReference type="InterPro" id="IPR038765">
    <property type="entry name" value="Papain-like_cys_pep_sf"/>
</dbReference>
<dbReference type="Proteomes" id="UP001162131">
    <property type="component" value="Unassembled WGS sequence"/>
</dbReference>
<dbReference type="InterPro" id="IPR022684">
    <property type="entry name" value="Calpain_cysteine_protease"/>
</dbReference>
<dbReference type="CDD" id="cd00044">
    <property type="entry name" value="CysPc"/>
    <property type="match status" value="1"/>
</dbReference>